<organism evidence="1 2">
    <name type="scientific">Escherichia phage vB_EcoS Sa179lw</name>
    <dbReference type="NCBI Taxonomy" id="2126819"/>
    <lineage>
        <taxon>Viruses</taxon>
        <taxon>Duplodnaviria</taxon>
        <taxon>Heunggongvirae</taxon>
        <taxon>Uroviricota</taxon>
        <taxon>Caudoviricetes</taxon>
        <taxon>Buchananvirus</taxon>
        <taxon>Buchananvirus Sa179lw</taxon>
    </lineage>
</organism>
<dbReference type="EMBL" id="MH023293">
    <property type="protein sequence ID" value="AVP40253.1"/>
    <property type="molecule type" value="Genomic_DNA"/>
</dbReference>
<proteinExistence type="predicted"/>
<accession>A0A2P1MXF1</accession>
<name>A0A2P1MXF1_9CAUD</name>
<dbReference type="Proteomes" id="UP000240398">
    <property type="component" value="Segment"/>
</dbReference>
<protein>
    <submittedName>
        <fullName evidence="1">Uncharacterized protein</fullName>
    </submittedName>
</protein>
<evidence type="ECO:0000313" key="2">
    <source>
        <dbReference type="Proteomes" id="UP000240398"/>
    </source>
</evidence>
<keyword evidence="2" id="KW-1185">Reference proteome</keyword>
<reference evidence="2" key="1">
    <citation type="submission" date="2018-03" db="EMBL/GenBank/DDBJ databases">
        <title>Complete Genome Sequence of Escherichia coli Phage Sa179w3YLVW Isolated from Surface Water in a Produce-Growing Area in Northern California.</title>
        <authorList>
            <person name="Liao Y.-T."/>
            <person name="Liu F."/>
            <person name="Sun X."/>
            <person name="Li R.W."/>
            <person name="Wu V.C.H."/>
        </authorList>
    </citation>
    <scope>NUCLEOTIDE SEQUENCE [LARGE SCALE GENOMIC DNA]</scope>
</reference>
<gene>
    <name evidence="1" type="ORF">vBEcoSSa179w3YLVW_00068</name>
</gene>
<evidence type="ECO:0000313" key="1">
    <source>
        <dbReference type="EMBL" id="AVP40253.1"/>
    </source>
</evidence>
<sequence length="89" mass="10386">MTKRELHQLFNKWFDSVGFCDMTDREVDWLWFGFSVGYCHDNNKAMLSALQQILEIYDDHSGKVWTTSSKRRALDNARAAVNKALGENR</sequence>